<dbReference type="Proteomes" id="UP000823405">
    <property type="component" value="Unassembled WGS sequence"/>
</dbReference>
<feature type="compositionally biased region" description="Acidic residues" evidence="1">
    <location>
        <begin position="43"/>
        <end position="62"/>
    </location>
</feature>
<feature type="compositionally biased region" description="Low complexity" evidence="1">
    <location>
        <begin position="182"/>
        <end position="195"/>
    </location>
</feature>
<gene>
    <name evidence="2" type="ORF">BGZ97_012127</name>
</gene>
<evidence type="ECO:0000256" key="1">
    <source>
        <dbReference type="SAM" id="MobiDB-lite"/>
    </source>
</evidence>
<feature type="compositionally biased region" description="Acidic residues" evidence="1">
    <location>
        <begin position="198"/>
        <end position="209"/>
    </location>
</feature>
<keyword evidence="3" id="KW-1185">Reference proteome</keyword>
<feature type="region of interest" description="Disordered" evidence="1">
    <location>
        <begin position="182"/>
        <end position="209"/>
    </location>
</feature>
<feature type="non-terminal residue" evidence="2">
    <location>
        <position position="209"/>
    </location>
</feature>
<dbReference type="EMBL" id="JAAAIN010000763">
    <property type="protein sequence ID" value="KAG0311041.1"/>
    <property type="molecule type" value="Genomic_DNA"/>
</dbReference>
<proteinExistence type="predicted"/>
<name>A0A9P6R6B1_9FUNG</name>
<feature type="region of interest" description="Disordered" evidence="1">
    <location>
        <begin position="41"/>
        <end position="96"/>
    </location>
</feature>
<accession>A0A9P6R6B1</accession>
<organism evidence="2 3">
    <name type="scientific">Linnemannia gamsii</name>
    <dbReference type="NCBI Taxonomy" id="64522"/>
    <lineage>
        <taxon>Eukaryota</taxon>
        <taxon>Fungi</taxon>
        <taxon>Fungi incertae sedis</taxon>
        <taxon>Mucoromycota</taxon>
        <taxon>Mortierellomycotina</taxon>
        <taxon>Mortierellomycetes</taxon>
        <taxon>Mortierellales</taxon>
        <taxon>Mortierellaceae</taxon>
        <taxon>Linnemannia</taxon>
    </lineage>
</organism>
<sequence>MVPVNSNVDKTGECMATMIPDWMVEQLGLYQLAEMRRSLDPFSSDDDERSQLDEWDGNEDIYPDSYQDRDTGAKDGSQNRLTGSSSTYQGRRRRSLKDPTIPMSLTLVEKEMGCEFCSVCQRRLYFPGLRWKGVGVMDERIVPLEWVACSVQCRAQAEGEEQRRKVNHGKAGSVMVTMTSTMTSTPTTSSTLGVTPITEEDPSGGEEQG</sequence>
<evidence type="ECO:0000313" key="3">
    <source>
        <dbReference type="Proteomes" id="UP000823405"/>
    </source>
</evidence>
<dbReference type="AlphaFoldDB" id="A0A9P6R6B1"/>
<evidence type="ECO:0000313" key="2">
    <source>
        <dbReference type="EMBL" id="KAG0311041.1"/>
    </source>
</evidence>
<feature type="compositionally biased region" description="Polar residues" evidence="1">
    <location>
        <begin position="76"/>
        <end position="89"/>
    </location>
</feature>
<comment type="caution">
    <text evidence="2">The sequence shown here is derived from an EMBL/GenBank/DDBJ whole genome shotgun (WGS) entry which is preliminary data.</text>
</comment>
<reference evidence="2" key="1">
    <citation type="journal article" date="2020" name="Fungal Divers.">
        <title>Resolving the Mortierellaceae phylogeny through synthesis of multi-gene phylogenetics and phylogenomics.</title>
        <authorList>
            <person name="Vandepol N."/>
            <person name="Liber J."/>
            <person name="Desiro A."/>
            <person name="Na H."/>
            <person name="Kennedy M."/>
            <person name="Barry K."/>
            <person name="Grigoriev I.V."/>
            <person name="Miller A.N."/>
            <person name="O'Donnell K."/>
            <person name="Stajich J.E."/>
            <person name="Bonito G."/>
        </authorList>
    </citation>
    <scope>NUCLEOTIDE SEQUENCE</scope>
    <source>
        <strain evidence="2">NVP60</strain>
    </source>
</reference>
<dbReference type="OrthoDB" id="1394818at2759"/>
<protein>
    <submittedName>
        <fullName evidence="2">Uncharacterized protein</fullName>
    </submittedName>
</protein>